<dbReference type="AlphaFoldDB" id="A0A4Z0BEQ6"/>
<evidence type="ECO:0000313" key="1">
    <source>
        <dbReference type="EMBL" id="TFY97161.1"/>
    </source>
</evidence>
<proteinExistence type="predicted"/>
<accession>A0A4Z0BEQ6</accession>
<dbReference type="RefSeq" id="WP_135251360.1">
    <property type="nucleotide sequence ID" value="NZ_SMLK01000008.1"/>
</dbReference>
<sequence length="133" mass="15446">METIRRSMRRFFVDRKLSSIDAVDPNASDMMQIVAICSTSNGFEVEGTLFDFSIDIVPPHRANNKIHTRREFKSRVEGFIENVVKPGTLCREVQEAEFHALRQILLEKSQYLKTRKDRKQVFSEETTGARRLP</sequence>
<evidence type="ECO:0000313" key="2">
    <source>
        <dbReference type="Proteomes" id="UP000297839"/>
    </source>
</evidence>
<dbReference type="EMBL" id="SMLK01000008">
    <property type="protein sequence ID" value="TFY97161.1"/>
    <property type="molecule type" value="Genomic_DNA"/>
</dbReference>
<keyword evidence="2" id="KW-1185">Reference proteome</keyword>
<dbReference type="Proteomes" id="UP000297839">
    <property type="component" value="Unassembled WGS sequence"/>
</dbReference>
<comment type="caution">
    <text evidence="1">The sequence shown here is derived from an EMBL/GenBank/DDBJ whole genome shotgun (WGS) entry which is preliminary data.</text>
</comment>
<gene>
    <name evidence="1" type="ORF">EZ216_18950</name>
</gene>
<organism evidence="1 2">
    <name type="scientific">Ramlibacter humi</name>
    <dbReference type="NCBI Taxonomy" id="2530451"/>
    <lineage>
        <taxon>Bacteria</taxon>
        <taxon>Pseudomonadati</taxon>
        <taxon>Pseudomonadota</taxon>
        <taxon>Betaproteobacteria</taxon>
        <taxon>Burkholderiales</taxon>
        <taxon>Comamonadaceae</taxon>
        <taxon>Ramlibacter</taxon>
    </lineage>
</organism>
<name>A0A4Z0BEQ6_9BURK</name>
<reference evidence="1 2" key="1">
    <citation type="submission" date="2019-03" db="EMBL/GenBank/DDBJ databases">
        <title>Ramlibacter sp. 18x22-1, whole genome shotgun sequence.</title>
        <authorList>
            <person name="Zhang X."/>
            <person name="Feng G."/>
            <person name="Zhu H."/>
        </authorList>
    </citation>
    <scope>NUCLEOTIDE SEQUENCE [LARGE SCALE GENOMIC DNA]</scope>
    <source>
        <strain evidence="1 2">18x22-1</strain>
    </source>
</reference>
<protein>
    <submittedName>
        <fullName evidence="1">Uncharacterized protein</fullName>
    </submittedName>
</protein>